<name>A0A7X0MGX0_9SPHI</name>
<comment type="caution">
    <text evidence="1">The sequence shown here is derived from an EMBL/GenBank/DDBJ whole genome shotgun (WGS) entry which is preliminary data.</text>
</comment>
<dbReference type="EMBL" id="JACHCC010000002">
    <property type="protein sequence ID" value="MBB6498797.1"/>
    <property type="molecule type" value="Genomic_DNA"/>
</dbReference>
<dbReference type="RefSeq" id="WP_184623240.1">
    <property type="nucleotide sequence ID" value="NZ_JACHCC010000002.1"/>
</dbReference>
<protein>
    <submittedName>
        <fullName evidence="1">Uncharacterized protein</fullName>
    </submittedName>
</protein>
<dbReference type="Proteomes" id="UP000521017">
    <property type="component" value="Unassembled WGS sequence"/>
</dbReference>
<evidence type="ECO:0000313" key="2">
    <source>
        <dbReference type="Proteomes" id="UP000521017"/>
    </source>
</evidence>
<sequence>MEIKQSGNIELNGFTITSKTRIDELPDYFTNTIVTQAQVLDEIRPVQFSTGEVELTKHTIHLSLRFEEDILVSVYITIKELDNQYKTADDFYNNLDKRRSQYTKWLKNHVSFNLLDFAEGQIGVGEDKNSNVFIYLHNQNNQWANPKY</sequence>
<reference evidence="1 2" key="1">
    <citation type="submission" date="2020-08" db="EMBL/GenBank/DDBJ databases">
        <title>Genomic Encyclopedia of Type Strains, Phase IV (KMG-V): Genome sequencing to study the core and pangenomes of soil and plant-associated prokaryotes.</title>
        <authorList>
            <person name="Whitman W."/>
        </authorList>
    </citation>
    <scope>NUCLEOTIDE SEQUENCE [LARGE SCALE GENOMIC DNA]</scope>
    <source>
        <strain evidence="1 2">M2T3</strain>
    </source>
</reference>
<organism evidence="1 2">
    <name type="scientific">Pedobacter cryoconitis</name>
    <dbReference type="NCBI Taxonomy" id="188932"/>
    <lineage>
        <taxon>Bacteria</taxon>
        <taxon>Pseudomonadati</taxon>
        <taxon>Bacteroidota</taxon>
        <taxon>Sphingobacteriia</taxon>
        <taxon>Sphingobacteriales</taxon>
        <taxon>Sphingobacteriaceae</taxon>
        <taxon>Pedobacter</taxon>
    </lineage>
</organism>
<gene>
    <name evidence="1" type="ORF">HDF25_000934</name>
</gene>
<accession>A0A7X0MGX0</accession>
<evidence type="ECO:0000313" key="1">
    <source>
        <dbReference type="EMBL" id="MBB6498797.1"/>
    </source>
</evidence>
<proteinExistence type="predicted"/>
<dbReference type="AlphaFoldDB" id="A0A7X0MGX0"/>